<keyword evidence="1" id="KW-0175">Coiled coil</keyword>
<comment type="caution">
    <text evidence="3">The sequence shown here is derived from an EMBL/GenBank/DDBJ whole genome shotgun (WGS) entry which is preliminary data.</text>
</comment>
<gene>
    <name evidence="3" type="ORF">F3F73_05130</name>
</gene>
<feature type="region of interest" description="Disordered" evidence="2">
    <location>
        <begin position="431"/>
        <end position="468"/>
    </location>
</feature>
<dbReference type="EMBL" id="VWMK01000004">
    <property type="protein sequence ID" value="KAA3767787.1"/>
    <property type="molecule type" value="Genomic_DNA"/>
</dbReference>
<organism evidence="3 4">
    <name type="scientific">Bacteroides salyersiae</name>
    <dbReference type="NCBI Taxonomy" id="291644"/>
    <lineage>
        <taxon>Bacteria</taxon>
        <taxon>Pseudomonadati</taxon>
        <taxon>Bacteroidota</taxon>
        <taxon>Bacteroidia</taxon>
        <taxon>Bacteroidales</taxon>
        <taxon>Bacteroidaceae</taxon>
        <taxon>Bacteroides</taxon>
    </lineage>
</organism>
<sequence length="527" mass="60024">MQAKLIFLILLFWGMWCSSIYAQSLSSLKRENKQTMKELKVKYGLSSIKIEMGDNGFWYYLVSQKKGNQKCYGVISKNGNFIFECEYEDIIYINGIYKDGYVNYTFNSMSGGTDEFKLYNHMMLDHFILEKADTHEKLICTCDGKILKSGIQGQITYLGSWLLINTKEIYTRQLDGVLKLIIVNNESKNMRFMTWNGIEIFNDEMFLMIIANKASGNFNNVFAFNNQNRMGAIYLEDLNSIVPIEYSEIRTISGKREFEVKLHPADKFHVYNKTMNEKFIPKNPGEQFYVERKYEDCIKYYATEGVADADSKLYSASALKTIAILKVIQLQNHVQAPSANQLKDYNYNEIKSLLNDAKTILESAMSQDTLRTKVYQENINNCDVYLDLLETYHAQLKENSFGNQLLKSILAGISEGLKQAAVKSINASSLNIGKNSHSTANDDGRHNSSTSNSTGSSNSSNSGGLSDGVQNRIRQVEKNIANETEYLQHAQKRYNSNPTSAGKREIEAHKRAIEGYRKQIEDLKSGR</sequence>
<accession>A0A7J4XLS8</accession>
<name>A0A7J4XLS8_9BACE</name>
<evidence type="ECO:0000256" key="1">
    <source>
        <dbReference type="SAM" id="Coils"/>
    </source>
</evidence>
<dbReference type="Proteomes" id="UP000422221">
    <property type="component" value="Unassembled WGS sequence"/>
</dbReference>
<dbReference type="AlphaFoldDB" id="A0A7J4XLS8"/>
<evidence type="ECO:0008006" key="5">
    <source>
        <dbReference type="Google" id="ProtNLM"/>
    </source>
</evidence>
<feature type="coiled-coil region" evidence="1">
    <location>
        <begin position="473"/>
        <end position="526"/>
    </location>
</feature>
<evidence type="ECO:0000256" key="2">
    <source>
        <dbReference type="SAM" id="MobiDB-lite"/>
    </source>
</evidence>
<evidence type="ECO:0000313" key="4">
    <source>
        <dbReference type="Proteomes" id="UP000422221"/>
    </source>
</evidence>
<proteinExistence type="predicted"/>
<dbReference type="RefSeq" id="WP_005923755.1">
    <property type="nucleotide sequence ID" value="NZ_VWMB01000005.1"/>
</dbReference>
<protein>
    <recommendedName>
        <fullName evidence="5">WG repeat-containing protein</fullName>
    </recommendedName>
</protein>
<feature type="compositionally biased region" description="Low complexity" evidence="2">
    <location>
        <begin position="447"/>
        <end position="464"/>
    </location>
</feature>
<reference evidence="3 4" key="1">
    <citation type="journal article" date="2019" name="Nat. Med.">
        <title>A library of human gut bacterial isolates paired with longitudinal multiomics data enables mechanistic microbiome research.</title>
        <authorList>
            <person name="Poyet M."/>
            <person name="Groussin M."/>
            <person name="Gibbons S.M."/>
            <person name="Avila-Pacheco J."/>
            <person name="Jiang X."/>
            <person name="Kearney S.M."/>
            <person name="Perrotta A.R."/>
            <person name="Berdy B."/>
            <person name="Zhao S."/>
            <person name="Lieberman T.D."/>
            <person name="Swanson P.K."/>
            <person name="Smith M."/>
            <person name="Roesemann S."/>
            <person name="Alexander J.E."/>
            <person name="Rich S.A."/>
            <person name="Livny J."/>
            <person name="Vlamakis H."/>
            <person name="Clish C."/>
            <person name="Bullock K."/>
            <person name="Deik A."/>
            <person name="Scott J."/>
            <person name="Pierce K.A."/>
            <person name="Xavier R.J."/>
            <person name="Alm E.J."/>
        </authorList>
    </citation>
    <scope>NUCLEOTIDE SEQUENCE [LARGE SCALE GENOMIC DNA]</scope>
    <source>
        <strain evidence="3 4">BIOML-A10</strain>
    </source>
</reference>
<evidence type="ECO:0000313" key="3">
    <source>
        <dbReference type="EMBL" id="KAA3767787.1"/>
    </source>
</evidence>